<evidence type="ECO:0000256" key="3">
    <source>
        <dbReference type="SAM" id="MobiDB-lite"/>
    </source>
</evidence>
<feature type="region of interest" description="Disordered" evidence="3">
    <location>
        <begin position="926"/>
        <end position="946"/>
    </location>
</feature>
<keyword evidence="2" id="KW-0067">ATP-binding</keyword>
<proteinExistence type="predicted"/>
<gene>
    <name evidence="4" type="ORF">SCF082_LOCUS12586</name>
</gene>
<dbReference type="InterPro" id="IPR013126">
    <property type="entry name" value="Hsp_70_fam"/>
</dbReference>
<accession>A0ABP0JKW4</accession>
<sequence>MAPGGAEYTLVPVSLVSGESVEIKLLPGSTALDLKDRFRKQWPSYKDVSLQLFLLNGVSPLQDSEQIDLTSAPSFLLVAGEAAPPPRTDELMATINQTCQDAGGIYAKYGCKAISWDDCTRSAGPKGLSCFGPNITDSRLVERSGKTLYTVRGSNWNERLGKVAAKDVTVLVTGKEKELKPISLREYLEQIHQYGGYAGVPADTALHADADQEISIRFQTTFLPVHEDGTVEFCGEAYNYQTVSNDDPKNLVLLCTSEGTFVQQQGVGFQKLFLHETTEASEQIARCWMEAKRTGHRVGEAQEESWEAAAESALKAQEAQRELEEAQALSEGSKDSAQAERVDQLKMQVAQLDAEATERKLRAAEAEEATLEGKAVARRFGIDAMGSRCNMLMTIQVPLEQKAPAKTFCSPTSPTFEGHVCGIDFGTTNCRVALWENGGAVVLPNALGDRSTPCCVAAKDGELLVGSAAKSSRVPGESLVVGPKRYLGRTYSELATIGSAPVQAGCNDEPYICLPCGPGGELKLCTPEEIATVLLKDVKKVVTDYLGDAKKQLGCVITVPAHATDAQRQATKSAAAAAGFEVMRIINEPAAASIAHGLDKMSDAERKVIVVDVGAGTTDVSLLEIDSGIFEILATNGAQLGGSDFDEALMATVKHQHQSRTPCELQEACEAVKRALSYNYQARIELDETDDSDTYESYKMSRAAFEELIRPTIQQVEELILATLRDGKVDVKEIDEVLLVGGSAKVPLLREMVTKLFQKEPCDTVHNCEDAVVIGAAYQAAILCGKNSAATDLLLLDVTPLSIGFESANGAMTRVIGRNTTIPTRKTVTLTTHMDWQQSVKLRIFEGERSACQDNHFLRDFVIDSLPPAPKGAPQIDVTFDIDANGILKVSAIEKSTGKLSTLTISNEKRFLSKEDVEQLIQAAEDGGPQGTNELPGAEGRKAFGTSHAARVSRGAVQDYWSGLTIQPRRDETQHCTITVQFYHTVSGGVPAPEDVMAAIDDLEYLFEKCEWRGHLAESGADFMKSA</sequence>
<feature type="compositionally biased region" description="Basic and acidic residues" evidence="3">
    <location>
        <begin position="332"/>
        <end position="341"/>
    </location>
</feature>
<reference evidence="4 5" key="1">
    <citation type="submission" date="2024-02" db="EMBL/GenBank/DDBJ databases">
        <authorList>
            <person name="Chen Y."/>
            <person name="Shah S."/>
            <person name="Dougan E. K."/>
            <person name="Thang M."/>
            <person name="Chan C."/>
        </authorList>
    </citation>
    <scope>NUCLEOTIDE SEQUENCE [LARGE SCALE GENOMIC DNA]</scope>
</reference>
<evidence type="ECO:0000256" key="1">
    <source>
        <dbReference type="ARBA" id="ARBA00022741"/>
    </source>
</evidence>
<dbReference type="Gene3D" id="2.60.34.10">
    <property type="entry name" value="Substrate Binding Domain Of DNAk, Chain A, domain 1"/>
    <property type="match status" value="1"/>
</dbReference>
<keyword evidence="1" id="KW-0547">Nucleotide-binding</keyword>
<evidence type="ECO:0000256" key="2">
    <source>
        <dbReference type="ARBA" id="ARBA00022840"/>
    </source>
</evidence>
<comment type="caution">
    <text evidence="4">The sequence shown here is derived from an EMBL/GenBank/DDBJ whole genome shotgun (WGS) entry which is preliminary data.</text>
</comment>
<evidence type="ECO:0000313" key="5">
    <source>
        <dbReference type="Proteomes" id="UP001642464"/>
    </source>
</evidence>
<dbReference type="PRINTS" id="PR00301">
    <property type="entry name" value="HEATSHOCK70"/>
</dbReference>
<dbReference type="PANTHER" id="PTHR19375">
    <property type="entry name" value="HEAT SHOCK PROTEIN 70KDA"/>
    <property type="match status" value="1"/>
</dbReference>
<dbReference type="SUPFAM" id="SSF100920">
    <property type="entry name" value="Heat shock protein 70kD (HSP70), peptide-binding domain"/>
    <property type="match status" value="1"/>
</dbReference>
<evidence type="ECO:0000313" key="4">
    <source>
        <dbReference type="EMBL" id="CAK9015047.1"/>
    </source>
</evidence>
<dbReference type="Proteomes" id="UP001642464">
    <property type="component" value="Unassembled WGS sequence"/>
</dbReference>
<feature type="region of interest" description="Disordered" evidence="3">
    <location>
        <begin position="315"/>
        <end position="341"/>
    </location>
</feature>
<dbReference type="InterPro" id="IPR029047">
    <property type="entry name" value="HSP70_peptide-bd_sf"/>
</dbReference>
<keyword evidence="4" id="KW-0346">Stress response</keyword>
<dbReference type="InterPro" id="IPR043129">
    <property type="entry name" value="ATPase_NBD"/>
</dbReference>
<dbReference type="EMBL" id="CAXAMM010007691">
    <property type="protein sequence ID" value="CAK9015047.1"/>
    <property type="molecule type" value="Genomic_DNA"/>
</dbReference>
<organism evidence="4 5">
    <name type="scientific">Durusdinium trenchii</name>
    <dbReference type="NCBI Taxonomy" id="1381693"/>
    <lineage>
        <taxon>Eukaryota</taxon>
        <taxon>Sar</taxon>
        <taxon>Alveolata</taxon>
        <taxon>Dinophyceae</taxon>
        <taxon>Suessiales</taxon>
        <taxon>Symbiodiniaceae</taxon>
        <taxon>Durusdinium</taxon>
    </lineage>
</organism>
<dbReference type="SUPFAM" id="SSF53067">
    <property type="entry name" value="Actin-like ATPase domain"/>
    <property type="match status" value="2"/>
</dbReference>
<dbReference type="Gene3D" id="3.90.640.10">
    <property type="entry name" value="Actin, Chain A, domain 4"/>
    <property type="match status" value="1"/>
</dbReference>
<name>A0ABP0JKW4_9DINO</name>
<dbReference type="Pfam" id="PF00012">
    <property type="entry name" value="HSP70"/>
    <property type="match status" value="1"/>
</dbReference>
<dbReference type="Gene3D" id="3.30.420.40">
    <property type="match status" value="2"/>
</dbReference>
<dbReference type="Gene3D" id="3.30.30.30">
    <property type="match status" value="1"/>
</dbReference>
<protein>
    <submittedName>
        <fullName evidence="4">Heat shock 70 kDa protein</fullName>
    </submittedName>
</protein>
<keyword evidence="5" id="KW-1185">Reference proteome</keyword>